<feature type="transmembrane region" description="Helical" evidence="5">
    <location>
        <begin position="219"/>
        <end position="237"/>
    </location>
</feature>
<dbReference type="InterPro" id="IPR005828">
    <property type="entry name" value="MFS_sugar_transport-like"/>
</dbReference>
<feature type="transmembrane region" description="Helical" evidence="5">
    <location>
        <begin position="21"/>
        <end position="41"/>
    </location>
</feature>
<dbReference type="InterPro" id="IPR020846">
    <property type="entry name" value="MFS_dom"/>
</dbReference>
<keyword evidence="4 5" id="KW-0472">Membrane</keyword>
<dbReference type="OrthoDB" id="5296287at2759"/>
<feature type="transmembrane region" description="Helical" evidence="5">
    <location>
        <begin position="160"/>
        <end position="182"/>
    </location>
</feature>
<evidence type="ECO:0000256" key="5">
    <source>
        <dbReference type="SAM" id="Phobius"/>
    </source>
</evidence>
<dbReference type="Pfam" id="PF00083">
    <property type="entry name" value="Sugar_tr"/>
    <property type="match status" value="1"/>
</dbReference>
<sequence length="329" mass="36253">MNKIKKVSELVGPSRRGSVGLILDIFFGAGIMVVAAAAYLIRKWRLLQLAITLPAFLTLLLLPVTPESPRWLYSSQRNKEAARIVQKIARFNRVKISDKFLEELTTNVDLQIEERNLSPMDLFRVPTMRYRSLCLLFIWFTVSLMYYGLILSTESLGVNIYLGMLISGAVDIFGFCSSIFLIEWFGRRLTESGLLAISALAGILIIVTPSGATRTVVGMIGKCSISAAFAVIVIYTAEMYPTLLRGMALGTCSLTSWVGGMLCPVIFILANTWAPLPLVLFAAASFLSSALTCLLPETKGISLPETIAEAEQLSRKRQRIPSTDKDDVI</sequence>
<feature type="transmembrane region" description="Helical" evidence="5">
    <location>
        <begin position="194"/>
        <end position="213"/>
    </location>
</feature>
<feature type="transmembrane region" description="Helical" evidence="5">
    <location>
        <begin position="130"/>
        <end position="148"/>
    </location>
</feature>
<evidence type="ECO:0000256" key="2">
    <source>
        <dbReference type="ARBA" id="ARBA00022692"/>
    </source>
</evidence>
<dbReference type="PROSITE" id="PS50850">
    <property type="entry name" value="MFS"/>
    <property type="match status" value="1"/>
</dbReference>
<dbReference type="Proteomes" id="UP001152320">
    <property type="component" value="Chromosome 16"/>
</dbReference>
<comment type="caution">
    <text evidence="7">The sequence shown here is derived from an EMBL/GenBank/DDBJ whole genome shotgun (WGS) entry which is preliminary data.</text>
</comment>
<dbReference type="Gene3D" id="1.20.1250.20">
    <property type="entry name" value="MFS general substrate transporter like domains"/>
    <property type="match status" value="1"/>
</dbReference>
<keyword evidence="3 5" id="KW-1133">Transmembrane helix</keyword>
<reference evidence="7" key="1">
    <citation type="submission" date="2021-10" db="EMBL/GenBank/DDBJ databases">
        <title>Tropical sea cucumber genome reveals ecological adaptation and Cuvierian tubules defense mechanism.</title>
        <authorList>
            <person name="Chen T."/>
        </authorList>
    </citation>
    <scope>NUCLEOTIDE SEQUENCE</scope>
    <source>
        <strain evidence="7">Nanhai2018</strain>
        <tissue evidence="7">Muscle</tissue>
    </source>
</reference>
<organism evidence="7 8">
    <name type="scientific">Holothuria leucospilota</name>
    <name type="common">Black long sea cucumber</name>
    <name type="synonym">Mertensiothuria leucospilota</name>
    <dbReference type="NCBI Taxonomy" id="206669"/>
    <lineage>
        <taxon>Eukaryota</taxon>
        <taxon>Metazoa</taxon>
        <taxon>Echinodermata</taxon>
        <taxon>Eleutherozoa</taxon>
        <taxon>Echinozoa</taxon>
        <taxon>Holothuroidea</taxon>
        <taxon>Aspidochirotacea</taxon>
        <taxon>Aspidochirotida</taxon>
        <taxon>Holothuriidae</taxon>
        <taxon>Holothuria</taxon>
    </lineage>
</organism>
<evidence type="ECO:0000256" key="3">
    <source>
        <dbReference type="ARBA" id="ARBA00022989"/>
    </source>
</evidence>
<evidence type="ECO:0000313" key="8">
    <source>
        <dbReference type="Proteomes" id="UP001152320"/>
    </source>
</evidence>
<protein>
    <submittedName>
        <fullName evidence="7">Organic cation transporter protein</fullName>
    </submittedName>
</protein>
<evidence type="ECO:0000259" key="6">
    <source>
        <dbReference type="PROSITE" id="PS50850"/>
    </source>
</evidence>
<evidence type="ECO:0000313" key="7">
    <source>
        <dbReference type="EMBL" id="KAJ8026602.1"/>
    </source>
</evidence>
<dbReference type="EMBL" id="JAIZAY010000016">
    <property type="protein sequence ID" value="KAJ8026602.1"/>
    <property type="molecule type" value="Genomic_DNA"/>
</dbReference>
<evidence type="ECO:0000256" key="4">
    <source>
        <dbReference type="ARBA" id="ARBA00023136"/>
    </source>
</evidence>
<dbReference type="AlphaFoldDB" id="A0A9Q0YQB1"/>
<dbReference type="PROSITE" id="PS00216">
    <property type="entry name" value="SUGAR_TRANSPORT_1"/>
    <property type="match status" value="1"/>
</dbReference>
<evidence type="ECO:0000256" key="1">
    <source>
        <dbReference type="ARBA" id="ARBA00004141"/>
    </source>
</evidence>
<dbReference type="InterPro" id="IPR005829">
    <property type="entry name" value="Sugar_transporter_CS"/>
</dbReference>
<feature type="domain" description="Major facilitator superfamily (MFS) profile" evidence="6">
    <location>
        <begin position="1"/>
        <end position="300"/>
    </location>
</feature>
<feature type="transmembrane region" description="Helical" evidence="5">
    <location>
        <begin position="47"/>
        <end position="65"/>
    </location>
</feature>
<dbReference type="PANTHER" id="PTHR24064">
    <property type="entry name" value="SOLUTE CARRIER FAMILY 22 MEMBER"/>
    <property type="match status" value="1"/>
</dbReference>
<gene>
    <name evidence="7" type="ORF">HOLleu_31487</name>
</gene>
<comment type="subcellular location">
    <subcellularLocation>
        <location evidence="1">Membrane</location>
        <topology evidence="1">Multi-pass membrane protein</topology>
    </subcellularLocation>
</comment>
<keyword evidence="8" id="KW-1185">Reference proteome</keyword>
<proteinExistence type="predicted"/>
<dbReference type="GO" id="GO:0022857">
    <property type="term" value="F:transmembrane transporter activity"/>
    <property type="evidence" value="ECO:0007669"/>
    <property type="project" value="InterPro"/>
</dbReference>
<name>A0A9Q0YQB1_HOLLE</name>
<keyword evidence="2 5" id="KW-0812">Transmembrane</keyword>
<dbReference type="InterPro" id="IPR036259">
    <property type="entry name" value="MFS_trans_sf"/>
</dbReference>
<feature type="transmembrane region" description="Helical" evidence="5">
    <location>
        <begin position="249"/>
        <end position="270"/>
    </location>
</feature>
<dbReference type="SUPFAM" id="SSF103473">
    <property type="entry name" value="MFS general substrate transporter"/>
    <property type="match status" value="1"/>
</dbReference>
<accession>A0A9Q0YQB1</accession>
<feature type="transmembrane region" description="Helical" evidence="5">
    <location>
        <begin position="276"/>
        <end position="295"/>
    </location>
</feature>
<dbReference type="GO" id="GO:0016020">
    <property type="term" value="C:membrane"/>
    <property type="evidence" value="ECO:0007669"/>
    <property type="project" value="UniProtKB-SubCell"/>
</dbReference>